<keyword evidence="2" id="KW-1185">Reference proteome</keyword>
<accession>A0ABW2L5T0</accession>
<sequence>MERAFNESKDDPLFGLWAALGLELLARSAVSHVSPTLLAEPDREHKHLLHALGRGSERVPKRSLGSAQVLQLCSNLFDQFTDEHQKVSTAIINRRNEELHSGSSAFDEYPSSQWLSGFCHSCKALCECQGKDLAELFGDEEATNAEELLTQERSGVEGQVKSSIAAHKKVFDEKTPEDQAAARAAADQQAKQLSWQGHHRVVCPACGSPASVSGVLYGQEQVSHDDGEVVVRQPVSPREFECSACGLKLSGYAKLEVTGMGGRHTRTSRYTPEDYFGLVDPENFAPDLEYDNE</sequence>
<reference evidence="2" key="1">
    <citation type="journal article" date="2019" name="Int. J. Syst. Evol. Microbiol.">
        <title>The Global Catalogue of Microorganisms (GCM) 10K type strain sequencing project: providing services to taxonomists for standard genome sequencing and annotation.</title>
        <authorList>
            <consortium name="The Broad Institute Genomics Platform"/>
            <consortium name="The Broad Institute Genome Sequencing Center for Infectious Disease"/>
            <person name="Wu L."/>
            <person name="Ma J."/>
        </authorList>
    </citation>
    <scope>NUCLEOTIDE SEQUENCE [LARGE SCALE GENOMIC DNA]</scope>
    <source>
        <strain evidence="2">CGMCC 4.1467</strain>
    </source>
</reference>
<evidence type="ECO:0000313" key="1">
    <source>
        <dbReference type="EMBL" id="MFC7337728.1"/>
    </source>
</evidence>
<comment type="caution">
    <text evidence="1">The sequence shown here is derived from an EMBL/GenBank/DDBJ whole genome shotgun (WGS) entry which is preliminary data.</text>
</comment>
<proteinExistence type="predicted"/>
<name>A0ABW2L5T0_9BACT</name>
<dbReference type="RefSeq" id="WP_379712298.1">
    <property type="nucleotide sequence ID" value="NZ_JBHTBS010000005.1"/>
</dbReference>
<dbReference type="EMBL" id="JBHTBS010000005">
    <property type="protein sequence ID" value="MFC7337728.1"/>
    <property type="molecule type" value="Genomic_DNA"/>
</dbReference>
<protein>
    <submittedName>
        <fullName evidence="1">Uncharacterized protein</fullName>
    </submittedName>
</protein>
<gene>
    <name evidence="1" type="ORF">ACFQY0_11110</name>
</gene>
<evidence type="ECO:0000313" key="2">
    <source>
        <dbReference type="Proteomes" id="UP001596472"/>
    </source>
</evidence>
<dbReference type="Proteomes" id="UP001596472">
    <property type="component" value="Unassembled WGS sequence"/>
</dbReference>
<organism evidence="1 2">
    <name type="scientific">Haloferula chungangensis</name>
    <dbReference type="NCBI Taxonomy" id="1048331"/>
    <lineage>
        <taxon>Bacteria</taxon>
        <taxon>Pseudomonadati</taxon>
        <taxon>Verrucomicrobiota</taxon>
        <taxon>Verrucomicrobiia</taxon>
        <taxon>Verrucomicrobiales</taxon>
        <taxon>Verrucomicrobiaceae</taxon>
        <taxon>Haloferula</taxon>
    </lineage>
</organism>